<dbReference type="PANTHER" id="PTHR30028">
    <property type="entry name" value="UPF0014 INNER MEMBRANE PROTEIN YBBM-RELATED"/>
    <property type="match status" value="1"/>
</dbReference>
<keyword evidence="5 6" id="KW-0472">Membrane</keyword>
<comment type="subcellular location">
    <subcellularLocation>
        <location evidence="1">Membrane</location>
        <topology evidence="1">Multi-pass membrane protein</topology>
    </subcellularLocation>
</comment>
<feature type="transmembrane region" description="Helical" evidence="6">
    <location>
        <begin position="38"/>
        <end position="56"/>
    </location>
</feature>
<comment type="caution">
    <text evidence="7">The sequence shown here is derived from an EMBL/GenBank/DDBJ whole genome shotgun (WGS) entry which is preliminary data.</text>
</comment>
<reference evidence="8" key="1">
    <citation type="journal article" date="2019" name="Int. J. Syst. Evol. Microbiol.">
        <title>The Global Catalogue of Microorganisms (GCM) 10K type strain sequencing project: providing services to taxonomists for standard genome sequencing and annotation.</title>
        <authorList>
            <consortium name="The Broad Institute Genomics Platform"/>
            <consortium name="The Broad Institute Genome Sequencing Center for Infectious Disease"/>
            <person name="Wu L."/>
            <person name="Ma J."/>
        </authorList>
    </citation>
    <scope>NUCLEOTIDE SEQUENCE [LARGE SCALE GENOMIC DNA]</scope>
    <source>
        <strain evidence="8">JCM 19125</strain>
    </source>
</reference>
<proteinExistence type="inferred from homology"/>
<dbReference type="PANTHER" id="PTHR30028:SF0">
    <property type="entry name" value="PROTEIN ALUMINUM SENSITIVE 3"/>
    <property type="match status" value="1"/>
</dbReference>
<feature type="transmembrane region" description="Helical" evidence="6">
    <location>
        <begin position="6"/>
        <end position="26"/>
    </location>
</feature>
<evidence type="ECO:0000256" key="1">
    <source>
        <dbReference type="ARBA" id="ARBA00004141"/>
    </source>
</evidence>
<gene>
    <name evidence="7" type="ORF">GCM10025789_27020</name>
</gene>
<keyword evidence="8" id="KW-1185">Reference proteome</keyword>
<feature type="transmembrane region" description="Helical" evidence="6">
    <location>
        <begin position="91"/>
        <end position="109"/>
    </location>
</feature>
<keyword evidence="4 6" id="KW-1133">Transmembrane helix</keyword>
<accession>A0ABP9FK61</accession>
<feature type="transmembrane region" description="Helical" evidence="6">
    <location>
        <begin position="62"/>
        <end position="79"/>
    </location>
</feature>
<evidence type="ECO:0000256" key="6">
    <source>
        <dbReference type="SAM" id="Phobius"/>
    </source>
</evidence>
<evidence type="ECO:0000256" key="5">
    <source>
        <dbReference type="ARBA" id="ARBA00023136"/>
    </source>
</evidence>
<comment type="similarity">
    <text evidence="2">Belongs to the UPF0014 family.</text>
</comment>
<evidence type="ECO:0000313" key="7">
    <source>
        <dbReference type="EMBL" id="GAA4906238.1"/>
    </source>
</evidence>
<organism evidence="7 8">
    <name type="scientific">Tessaracoccus lubricantis</name>
    <dbReference type="NCBI Taxonomy" id="545543"/>
    <lineage>
        <taxon>Bacteria</taxon>
        <taxon>Bacillati</taxon>
        <taxon>Actinomycetota</taxon>
        <taxon>Actinomycetes</taxon>
        <taxon>Propionibacteriales</taxon>
        <taxon>Propionibacteriaceae</taxon>
        <taxon>Tessaracoccus</taxon>
    </lineage>
</organism>
<dbReference type="InterPro" id="IPR005226">
    <property type="entry name" value="UPF0014_fam"/>
</dbReference>
<evidence type="ECO:0000256" key="2">
    <source>
        <dbReference type="ARBA" id="ARBA00005268"/>
    </source>
</evidence>
<name>A0ABP9FK61_9ACTN</name>
<sequence>MEIAIGWPLVIGLVLLVALGAAVALWGRVPVWRTIPWVALRAGVQLLVVSFIVGFALSHWALAFAFVFLMFLVGVLTTAQRTGIKGLRGQLAVAVAMAAGAVPVLAIIFGTGTAPLTGPSIVPIAGIIVGNMMTAHTLTGRRNFAELRSRHDEYEAWLALGVERSGAIRNVISPTLHEALIPSLDQTRTVGLVTLPGAYIGVLLGGGSAWEAAAAQLLVLVGINAGQVCTAVAARWLSMRTWLLPPDLADKLHA</sequence>
<protein>
    <submittedName>
        <fullName evidence="7">ABC transporter permease</fullName>
    </submittedName>
</protein>
<feature type="transmembrane region" description="Helical" evidence="6">
    <location>
        <begin position="121"/>
        <end position="140"/>
    </location>
</feature>
<evidence type="ECO:0000313" key="8">
    <source>
        <dbReference type="Proteomes" id="UP001501521"/>
    </source>
</evidence>
<evidence type="ECO:0000256" key="3">
    <source>
        <dbReference type="ARBA" id="ARBA00022692"/>
    </source>
</evidence>
<dbReference type="Pfam" id="PF03649">
    <property type="entry name" value="UPF0014"/>
    <property type="match status" value="1"/>
</dbReference>
<evidence type="ECO:0000256" key="4">
    <source>
        <dbReference type="ARBA" id="ARBA00022989"/>
    </source>
</evidence>
<keyword evidence="3 6" id="KW-0812">Transmembrane</keyword>
<dbReference type="EMBL" id="BAABLV010000041">
    <property type="protein sequence ID" value="GAA4906238.1"/>
    <property type="molecule type" value="Genomic_DNA"/>
</dbReference>
<dbReference type="Proteomes" id="UP001501521">
    <property type="component" value="Unassembled WGS sequence"/>
</dbReference>